<sequence>MSITGYAQETTNQRLYDQANLLSTSEKQTIEDDIKKFQQQTGMDAVVVTTNTTDGKSWEAYADDFYDYGGYGKNDTNDGFLFLIDMEHRKYHISTTGEMIAILSGSRIDQIIDDAASDMKSGNYYGAISLVLSDVEQFVAKGAPDGTVYNAETGKLEHIKSLSPIKIIVAIIIALATASSVFIIIWRRYQLKGSVYAYPYYDFGTVTLTESQDIKTSDIVTTRHIPKNNNSGGGGTHMGSSGTSHGGGSGSF</sequence>
<keyword evidence="2" id="KW-0472">Membrane</keyword>
<organism evidence="4 5">
    <name type="scientific">Vagococcus penaei</name>
    <dbReference type="NCBI Taxonomy" id="633807"/>
    <lineage>
        <taxon>Bacteria</taxon>
        <taxon>Bacillati</taxon>
        <taxon>Bacillota</taxon>
        <taxon>Bacilli</taxon>
        <taxon>Lactobacillales</taxon>
        <taxon>Enterococcaceae</taxon>
        <taxon>Vagococcus</taxon>
    </lineage>
</organism>
<dbReference type="RefSeq" id="WP_161485546.1">
    <property type="nucleotide sequence ID" value="NZ_CP019609.1"/>
</dbReference>
<dbReference type="Gene3D" id="3.10.310.50">
    <property type="match status" value="1"/>
</dbReference>
<accession>A0A1Q2D7F4</accession>
<dbReference type="Proteomes" id="UP000188246">
    <property type="component" value="Chromosome"/>
</dbReference>
<keyword evidence="5" id="KW-1185">Reference proteome</keyword>
<gene>
    <name evidence="4" type="ORF">BW732_08880</name>
</gene>
<dbReference type="AlphaFoldDB" id="A0A1Q2D7F4"/>
<reference evidence="4 5" key="1">
    <citation type="journal article" date="2010" name="Int. J. Syst. Evol. Microbiol.">
        <title>Vagococcus penaei sp. nov., isolated from spoilage microbiota of cooked shrimp (Penaeus vannamei).</title>
        <authorList>
            <person name="Jaffres E."/>
            <person name="Prevost H."/>
            <person name="Rossero A."/>
            <person name="Joffraud J.J."/>
            <person name="Dousset X."/>
        </authorList>
    </citation>
    <scope>NUCLEOTIDE SEQUENCE [LARGE SCALE GENOMIC DNA]</scope>
    <source>
        <strain evidence="4 5">CD276</strain>
    </source>
</reference>
<evidence type="ECO:0000313" key="4">
    <source>
        <dbReference type="EMBL" id="AQP54324.1"/>
    </source>
</evidence>
<evidence type="ECO:0000259" key="3">
    <source>
        <dbReference type="Pfam" id="PF04536"/>
    </source>
</evidence>
<feature type="region of interest" description="Disordered" evidence="1">
    <location>
        <begin position="223"/>
        <end position="252"/>
    </location>
</feature>
<feature type="transmembrane region" description="Helical" evidence="2">
    <location>
        <begin position="167"/>
        <end position="186"/>
    </location>
</feature>
<dbReference type="InterPro" id="IPR007621">
    <property type="entry name" value="TPM_dom"/>
</dbReference>
<dbReference type="STRING" id="633807.BW732_08880"/>
<evidence type="ECO:0000313" key="5">
    <source>
        <dbReference type="Proteomes" id="UP000188246"/>
    </source>
</evidence>
<evidence type="ECO:0000256" key="2">
    <source>
        <dbReference type="SAM" id="Phobius"/>
    </source>
</evidence>
<dbReference type="EMBL" id="CP019609">
    <property type="protein sequence ID" value="AQP54324.1"/>
    <property type="molecule type" value="Genomic_DNA"/>
</dbReference>
<dbReference type="KEGG" id="vpi:BW732_08880"/>
<keyword evidence="2" id="KW-1133">Transmembrane helix</keyword>
<dbReference type="Pfam" id="PF04536">
    <property type="entry name" value="TPM_phosphatase"/>
    <property type="match status" value="1"/>
</dbReference>
<evidence type="ECO:0000256" key="1">
    <source>
        <dbReference type="SAM" id="MobiDB-lite"/>
    </source>
</evidence>
<keyword evidence="2" id="KW-0812">Transmembrane</keyword>
<dbReference type="PANTHER" id="PTHR30373:SF2">
    <property type="entry name" value="UPF0603 PROTEIN YGCG"/>
    <property type="match status" value="1"/>
</dbReference>
<dbReference type="PANTHER" id="PTHR30373">
    <property type="entry name" value="UPF0603 PROTEIN YGCG"/>
    <property type="match status" value="1"/>
</dbReference>
<protein>
    <recommendedName>
        <fullName evidence="3">TPM domain-containing protein</fullName>
    </recommendedName>
</protein>
<feature type="domain" description="TPM" evidence="3">
    <location>
        <begin position="16"/>
        <end position="135"/>
    </location>
</feature>
<proteinExistence type="predicted"/>
<name>A0A1Q2D7F4_9ENTE</name>